<keyword evidence="2" id="KW-0808">Transferase</keyword>
<dbReference type="InterPro" id="IPR050660">
    <property type="entry name" value="NEK_Ser/Thr_kinase"/>
</dbReference>
<gene>
    <name evidence="8" type="ORF">SAMN06265380_11314</name>
</gene>
<protein>
    <recommendedName>
        <fullName evidence="1">non-specific serine/threonine protein kinase</fullName>
        <ecNumber evidence="1">2.7.11.1</ecNumber>
    </recommendedName>
</protein>
<dbReference type="Pfam" id="PF00069">
    <property type="entry name" value="Pkinase"/>
    <property type="match status" value="1"/>
</dbReference>
<evidence type="ECO:0000313" key="9">
    <source>
        <dbReference type="Proteomes" id="UP000319555"/>
    </source>
</evidence>
<keyword evidence="4 8" id="KW-0418">Kinase</keyword>
<dbReference type="SUPFAM" id="SSF56112">
    <property type="entry name" value="Protein kinase-like (PK-like)"/>
    <property type="match status" value="1"/>
</dbReference>
<dbReference type="Proteomes" id="UP000319555">
    <property type="component" value="Unassembled WGS sequence"/>
</dbReference>
<dbReference type="InterPro" id="IPR011009">
    <property type="entry name" value="Kinase-like_dom_sf"/>
</dbReference>
<dbReference type="Gene3D" id="1.10.510.10">
    <property type="entry name" value="Transferase(Phosphotransferase) domain 1"/>
    <property type="match status" value="1"/>
</dbReference>
<dbReference type="EMBL" id="FXTE01000013">
    <property type="protein sequence ID" value="SMO86153.1"/>
    <property type="molecule type" value="Genomic_DNA"/>
</dbReference>
<sequence length="762" mass="81158">MGNVMKLVTTGDEDTGQMIGASSADDLPAGARLLHGQYKIDHYLNSGGFGITYLANDSLNRKVVIKECFPAMFARRQNLLVKARVQKHKEDLRQIVRHFINEAQRLATMDHPNIVGVHQVFEDNDTAYMALDFVEGPDLLDAIDDAETQLDEADVMSILRQILDAVAFMHKQGMLHRDISPDNILVGPNKIPVLIDFGAAREQNRKTNRVFSALRAVKDGYSPQEFYVTDGVQGPFSDLYSLAATFYHVITGERAPDSQTRVSAIAEQKPDPCKPLQGRFDKYDDVFLEALDKAMSAMPKDRFQTADEWLEAIDHLTEPTAVEQDVRVAVSSSGGINRVAITGGLLAFGVVGAVVGVLAIGAFSPSSEPQATQEDVLAAEAEARAQAEIEAAATAEAIADATARVAEAEARLAQAEARAQAETIARAEAEAAAQAAAQAEAEARAKAATESEARAQAEAEAAAQAAAQAEAEARAKAAVEAEARAQAEVEAAAKAAAEAEARAQAEVEAAAKAAAEAQARAQAEIEAVAMAMAEAESRAQANDEVAAKVSTGDTDQANVEADTTTQIVQDLGPTSVKSEWKVLLPFVASADSPDTVEYVASEAPVWVHAGLRIDSVNGIEINDLNSIAAVLLQSGATPSQEGTMDVTIGLSNPRDGVEVRDVTLGVVQDTTLSNGVVFQTQYAENGKWVTSVVHVPEDVGPGTTLKPNDQLTAYFPTDENIDGQDTIADLLRAGLNDGQTDFKFTVRRGTSLWLADLHYVGK</sequence>
<dbReference type="GO" id="GO:0005524">
    <property type="term" value="F:ATP binding"/>
    <property type="evidence" value="ECO:0007669"/>
    <property type="project" value="UniProtKB-KW"/>
</dbReference>
<dbReference type="Gene3D" id="3.30.200.20">
    <property type="entry name" value="Phosphorylase Kinase, domain 1"/>
    <property type="match status" value="1"/>
</dbReference>
<keyword evidence="3" id="KW-0547">Nucleotide-binding</keyword>
<evidence type="ECO:0000256" key="3">
    <source>
        <dbReference type="ARBA" id="ARBA00022741"/>
    </source>
</evidence>
<evidence type="ECO:0000256" key="1">
    <source>
        <dbReference type="ARBA" id="ARBA00012513"/>
    </source>
</evidence>
<reference evidence="8 9" key="1">
    <citation type="submission" date="2017-05" db="EMBL/GenBank/DDBJ databases">
        <authorList>
            <person name="Varghese N."/>
            <person name="Submissions S."/>
        </authorList>
    </citation>
    <scope>NUCLEOTIDE SEQUENCE [LARGE SCALE GENOMIC DNA]</scope>
    <source>
        <strain evidence="8 9">DSM 28009</strain>
    </source>
</reference>
<proteinExistence type="predicted"/>
<evidence type="ECO:0000256" key="5">
    <source>
        <dbReference type="ARBA" id="ARBA00022840"/>
    </source>
</evidence>
<dbReference type="InterPro" id="IPR000719">
    <property type="entry name" value="Prot_kinase_dom"/>
</dbReference>
<evidence type="ECO:0000256" key="2">
    <source>
        <dbReference type="ARBA" id="ARBA00022679"/>
    </source>
</evidence>
<dbReference type="PROSITE" id="PS00109">
    <property type="entry name" value="PROTEIN_KINASE_TYR"/>
    <property type="match status" value="1"/>
</dbReference>
<dbReference type="PANTHER" id="PTHR43671:SF13">
    <property type="entry name" value="SERINE_THREONINE-PROTEIN KINASE NEK2"/>
    <property type="match status" value="1"/>
</dbReference>
<dbReference type="PANTHER" id="PTHR43671">
    <property type="entry name" value="SERINE/THREONINE-PROTEIN KINASE NEK"/>
    <property type="match status" value="1"/>
</dbReference>
<evidence type="ECO:0000259" key="7">
    <source>
        <dbReference type="PROSITE" id="PS50011"/>
    </source>
</evidence>
<keyword evidence="8" id="KW-0723">Serine/threonine-protein kinase</keyword>
<dbReference type="GO" id="GO:0004674">
    <property type="term" value="F:protein serine/threonine kinase activity"/>
    <property type="evidence" value="ECO:0007669"/>
    <property type="project" value="UniProtKB-KW"/>
</dbReference>
<accession>A0A521EQD9</accession>
<dbReference type="PROSITE" id="PS50011">
    <property type="entry name" value="PROTEIN_KINASE_DOM"/>
    <property type="match status" value="1"/>
</dbReference>
<evidence type="ECO:0000313" key="8">
    <source>
        <dbReference type="EMBL" id="SMO86153.1"/>
    </source>
</evidence>
<dbReference type="InterPro" id="IPR008266">
    <property type="entry name" value="Tyr_kinase_AS"/>
</dbReference>
<evidence type="ECO:0000256" key="6">
    <source>
        <dbReference type="SAM" id="Coils"/>
    </source>
</evidence>
<keyword evidence="5" id="KW-0067">ATP-binding</keyword>
<dbReference type="OrthoDB" id="9801841at2"/>
<name>A0A521EQD9_9RHOB</name>
<organism evidence="8 9">
    <name type="scientific">Ruegeria faecimaris</name>
    <dbReference type="NCBI Taxonomy" id="686389"/>
    <lineage>
        <taxon>Bacteria</taxon>
        <taxon>Pseudomonadati</taxon>
        <taxon>Pseudomonadota</taxon>
        <taxon>Alphaproteobacteria</taxon>
        <taxon>Rhodobacterales</taxon>
        <taxon>Roseobacteraceae</taxon>
        <taxon>Ruegeria</taxon>
    </lineage>
</organism>
<feature type="domain" description="Protein kinase" evidence="7">
    <location>
        <begin position="38"/>
        <end position="318"/>
    </location>
</feature>
<dbReference type="AlphaFoldDB" id="A0A521EQD9"/>
<evidence type="ECO:0000256" key="4">
    <source>
        <dbReference type="ARBA" id="ARBA00022777"/>
    </source>
</evidence>
<keyword evidence="6" id="KW-0175">Coiled coil</keyword>
<keyword evidence="9" id="KW-1185">Reference proteome</keyword>
<feature type="coiled-coil region" evidence="6">
    <location>
        <begin position="391"/>
        <end position="538"/>
    </location>
</feature>
<dbReference type="CDD" id="cd14014">
    <property type="entry name" value="STKc_PknB_like"/>
    <property type="match status" value="1"/>
</dbReference>
<dbReference type="EC" id="2.7.11.1" evidence="1"/>